<comment type="caution">
    <text evidence="1">The sequence shown here is derived from an EMBL/GenBank/DDBJ whole genome shotgun (WGS) entry which is preliminary data.</text>
</comment>
<gene>
    <name evidence="1" type="ORF">BV25DRAFT_1895147</name>
</gene>
<accession>A0ACB8SHG1</accession>
<evidence type="ECO:0000313" key="1">
    <source>
        <dbReference type="EMBL" id="KAI0055495.1"/>
    </source>
</evidence>
<keyword evidence="2" id="KW-1185">Reference proteome</keyword>
<dbReference type="EMBL" id="MU277290">
    <property type="protein sequence ID" value="KAI0055495.1"/>
    <property type="molecule type" value="Genomic_DNA"/>
</dbReference>
<proteinExistence type="predicted"/>
<protein>
    <submittedName>
        <fullName evidence="1">Uncharacterized protein</fullName>
    </submittedName>
</protein>
<reference evidence="1" key="1">
    <citation type="submission" date="2021-03" db="EMBL/GenBank/DDBJ databases">
        <authorList>
            <consortium name="DOE Joint Genome Institute"/>
            <person name="Ahrendt S."/>
            <person name="Looney B.P."/>
            <person name="Miyauchi S."/>
            <person name="Morin E."/>
            <person name="Drula E."/>
            <person name="Courty P.E."/>
            <person name="Chicoki N."/>
            <person name="Fauchery L."/>
            <person name="Kohler A."/>
            <person name="Kuo A."/>
            <person name="Labutti K."/>
            <person name="Pangilinan J."/>
            <person name="Lipzen A."/>
            <person name="Riley R."/>
            <person name="Andreopoulos W."/>
            <person name="He G."/>
            <person name="Johnson J."/>
            <person name="Barry K.W."/>
            <person name="Grigoriev I.V."/>
            <person name="Nagy L."/>
            <person name="Hibbett D."/>
            <person name="Henrissat B."/>
            <person name="Matheny P.B."/>
            <person name="Labbe J."/>
            <person name="Martin F."/>
        </authorList>
    </citation>
    <scope>NUCLEOTIDE SEQUENCE</scope>
    <source>
        <strain evidence="1">HHB10654</strain>
    </source>
</reference>
<name>A0ACB8SHG1_9AGAM</name>
<evidence type="ECO:0000313" key="2">
    <source>
        <dbReference type="Proteomes" id="UP000814140"/>
    </source>
</evidence>
<organism evidence="1 2">
    <name type="scientific">Artomyces pyxidatus</name>
    <dbReference type="NCBI Taxonomy" id="48021"/>
    <lineage>
        <taxon>Eukaryota</taxon>
        <taxon>Fungi</taxon>
        <taxon>Dikarya</taxon>
        <taxon>Basidiomycota</taxon>
        <taxon>Agaricomycotina</taxon>
        <taxon>Agaricomycetes</taxon>
        <taxon>Russulales</taxon>
        <taxon>Auriscalpiaceae</taxon>
        <taxon>Artomyces</taxon>
    </lineage>
</organism>
<sequence length="262" mass="27043">MRFAQLPFAVTLALSFSSLLALVSADAHDSVKRSKLHKRSASRAIDIRAPGHLAKRFDNARFSYYQDGLGACGKTNSPGDFIVALNSAQYDGGSHCFETITISYGGKTTQASIVDECPGCPFAGLDMSEGLFSFFAPESKGIIYGEWDFGAGAPAPSPTPTPTPTPKPKPHTTSTPPPPPPTTTSTKHTTSSAPPSTSSVPSTTSQAPSTTSSTPTTTSSAPAVTDASVATAGPDSSTGNLNSFNLALVQLGIFLDQAAKAQ</sequence>
<dbReference type="Proteomes" id="UP000814140">
    <property type="component" value="Unassembled WGS sequence"/>
</dbReference>
<reference evidence="1" key="2">
    <citation type="journal article" date="2022" name="New Phytol.">
        <title>Evolutionary transition to the ectomycorrhizal habit in the genomes of a hyperdiverse lineage of mushroom-forming fungi.</title>
        <authorList>
            <person name="Looney B."/>
            <person name="Miyauchi S."/>
            <person name="Morin E."/>
            <person name="Drula E."/>
            <person name="Courty P.E."/>
            <person name="Kohler A."/>
            <person name="Kuo A."/>
            <person name="LaButti K."/>
            <person name="Pangilinan J."/>
            <person name="Lipzen A."/>
            <person name="Riley R."/>
            <person name="Andreopoulos W."/>
            <person name="He G."/>
            <person name="Johnson J."/>
            <person name="Nolan M."/>
            <person name="Tritt A."/>
            <person name="Barry K.W."/>
            <person name="Grigoriev I.V."/>
            <person name="Nagy L.G."/>
            <person name="Hibbett D."/>
            <person name="Henrissat B."/>
            <person name="Matheny P.B."/>
            <person name="Labbe J."/>
            <person name="Martin F.M."/>
        </authorList>
    </citation>
    <scope>NUCLEOTIDE SEQUENCE</scope>
    <source>
        <strain evidence="1">HHB10654</strain>
    </source>
</reference>